<dbReference type="RefSeq" id="XP_009256126.1">
    <property type="nucleotide sequence ID" value="XM_009257851.1"/>
</dbReference>
<dbReference type="KEGG" id="fpu:FPSE_04733"/>
<dbReference type="HOGENOM" id="CLU_792379_0_0_1"/>
<proteinExistence type="predicted"/>
<gene>
    <name evidence="1" type="ORF">FPSE_04733</name>
</gene>
<reference evidence="1 2" key="1">
    <citation type="journal article" date="2012" name="PLoS Pathog.">
        <title>Comparative pathogenomics reveals horizontally acquired novel virulence genes in fungi infecting cereal hosts.</title>
        <authorList>
            <person name="Gardiner D.M."/>
            <person name="McDonald M.C."/>
            <person name="Covarelli L."/>
            <person name="Solomon P.S."/>
            <person name="Rusu A.G."/>
            <person name="Marshall M."/>
            <person name="Kazan K."/>
            <person name="Chakraborty S."/>
            <person name="McDonald B.A."/>
            <person name="Manners J.M."/>
        </authorList>
    </citation>
    <scope>NUCLEOTIDE SEQUENCE [LARGE SCALE GENOMIC DNA]</scope>
    <source>
        <strain evidence="1 2">CS3096</strain>
    </source>
</reference>
<dbReference type="AlphaFoldDB" id="K3URH1"/>
<dbReference type="GeneID" id="20363351"/>
<keyword evidence="2" id="KW-1185">Reference proteome</keyword>
<dbReference type="Proteomes" id="UP000007978">
    <property type="component" value="Chromosome 4"/>
</dbReference>
<dbReference type="EMBL" id="AFNW01000098">
    <property type="protein sequence ID" value="EKJ75021.1"/>
    <property type="molecule type" value="Genomic_DNA"/>
</dbReference>
<evidence type="ECO:0000313" key="2">
    <source>
        <dbReference type="Proteomes" id="UP000007978"/>
    </source>
</evidence>
<organism evidence="1 2">
    <name type="scientific">Fusarium pseudograminearum (strain CS3096)</name>
    <name type="common">Wheat and barley crown-rot fungus</name>
    <dbReference type="NCBI Taxonomy" id="1028729"/>
    <lineage>
        <taxon>Eukaryota</taxon>
        <taxon>Fungi</taxon>
        <taxon>Dikarya</taxon>
        <taxon>Ascomycota</taxon>
        <taxon>Pezizomycotina</taxon>
        <taxon>Sordariomycetes</taxon>
        <taxon>Hypocreomycetidae</taxon>
        <taxon>Hypocreales</taxon>
        <taxon>Nectriaceae</taxon>
        <taxon>Fusarium</taxon>
    </lineage>
</organism>
<dbReference type="eggNOG" id="ENOG502RKW6">
    <property type="taxonomic scope" value="Eukaryota"/>
</dbReference>
<protein>
    <submittedName>
        <fullName evidence="1">Uncharacterized protein</fullName>
    </submittedName>
</protein>
<accession>K3URH1</accession>
<sequence length="356" mass="41570">MGGIQDLTNELLFLIMEYCGSELLPLMNACPTALRCFSDNRKCFVARMSNRFGGGLDFPSFVRAAHLRYIRQERDFAFLGTEAVEDKIRQVFDSTCDTAPPELHKFSVSALCIMLELGEDAARIIDMYSQEALADKAEQPNAEFYVARQSTELTQDERRRFMNAAFTFESYCLTFFYQRKVLYWRDNNFRQIFFDKPSSDMHLENRTAVGRFYCIMFYIRHKHLELLSRVNWRLESIHGRAASPSLTDGTRQYLEQRFLNSIQRDDPKNRRKYSLHLTSHGLKMLIGLQEMSIKELTESTLTTYLGIRDLDYTTVSFTTTESPDSRSRRLEYWSCHPWEYLDEIGEKFDALGVNGN</sequence>
<dbReference type="OrthoDB" id="5098625at2759"/>
<name>K3URH1_FUSPC</name>
<evidence type="ECO:0000313" key="1">
    <source>
        <dbReference type="EMBL" id="EKJ75021.1"/>
    </source>
</evidence>
<comment type="caution">
    <text evidence="1">The sequence shown here is derived from an EMBL/GenBank/DDBJ whole genome shotgun (WGS) entry which is preliminary data.</text>
</comment>